<feature type="chain" id="PRO_5041167347" description="Outer membrane protein beta-barrel domain-containing protein" evidence="1">
    <location>
        <begin position="19"/>
        <end position="169"/>
    </location>
</feature>
<reference evidence="3" key="1">
    <citation type="submission" date="2019-01" db="EMBL/GenBank/DDBJ databases">
        <title>Cytophagaceae bacterium strain CAR-16.</title>
        <authorList>
            <person name="Chen W.-M."/>
        </authorList>
    </citation>
    <scope>NUCLEOTIDE SEQUENCE [LARGE SCALE GENOMIC DNA]</scope>
    <source>
        <strain evidence="3">ICH-30</strain>
    </source>
</reference>
<evidence type="ECO:0000313" key="3">
    <source>
        <dbReference type="Proteomes" id="UP000289734"/>
    </source>
</evidence>
<evidence type="ECO:0008006" key="4">
    <source>
        <dbReference type="Google" id="ProtNLM"/>
    </source>
</evidence>
<sequence length="169" mass="18579">MKKIFLVFSLFTASFAFSQSQKVNITPDNSWFKAGLKAGLPMGDTADFSSFTVGADVRGQYLVTPHFGIGVASGYNHFFGKDGGEDFGLIPLAGFARYYFQTEGVFVGADLGYGFLTNVDNNSGGMYVSPQIGYHNKKWNIYGFYQHSFTENDIDIQAIGIGATYNIMF</sequence>
<dbReference type="OrthoDB" id="1492374at2"/>
<dbReference type="EMBL" id="SBKQ01000007">
    <property type="protein sequence ID" value="RXR32135.1"/>
    <property type="molecule type" value="Genomic_DNA"/>
</dbReference>
<gene>
    <name evidence="2" type="ORF">EQG68_07795</name>
</gene>
<evidence type="ECO:0000256" key="1">
    <source>
        <dbReference type="SAM" id="SignalP"/>
    </source>
</evidence>
<keyword evidence="3" id="KW-1185">Reference proteome</keyword>
<comment type="caution">
    <text evidence="2">The sequence shown here is derived from an EMBL/GenBank/DDBJ whole genome shotgun (WGS) entry which is preliminary data.</text>
</comment>
<protein>
    <recommendedName>
        <fullName evidence="4">Outer membrane protein beta-barrel domain-containing protein</fullName>
    </recommendedName>
</protein>
<proteinExistence type="predicted"/>
<dbReference type="RefSeq" id="WP_129464251.1">
    <property type="nucleotide sequence ID" value="NZ_JACSXZ010000001.1"/>
</dbReference>
<organism evidence="2 3">
    <name type="scientific">Flavobacterium piscinae</name>
    <dbReference type="NCBI Taxonomy" id="2506424"/>
    <lineage>
        <taxon>Bacteria</taxon>
        <taxon>Pseudomonadati</taxon>
        <taxon>Bacteroidota</taxon>
        <taxon>Flavobacteriia</taxon>
        <taxon>Flavobacteriales</taxon>
        <taxon>Flavobacteriaceae</taxon>
        <taxon>Flavobacterium</taxon>
    </lineage>
</organism>
<evidence type="ECO:0000313" key="2">
    <source>
        <dbReference type="EMBL" id="RXR32135.1"/>
    </source>
</evidence>
<keyword evidence="1" id="KW-0732">Signal</keyword>
<dbReference type="AlphaFoldDB" id="A0A4Q1KRA1"/>
<name>A0A4Q1KRA1_9FLAO</name>
<feature type="signal peptide" evidence="1">
    <location>
        <begin position="1"/>
        <end position="18"/>
    </location>
</feature>
<dbReference type="Proteomes" id="UP000289734">
    <property type="component" value="Unassembled WGS sequence"/>
</dbReference>
<accession>A0A4Q1KRA1</accession>